<dbReference type="EMBL" id="VUJX02000007">
    <property type="protein sequence ID" value="KAL0934101.1"/>
    <property type="molecule type" value="Genomic_DNA"/>
</dbReference>
<keyword evidence="2" id="KW-1185">Reference proteome</keyword>
<comment type="caution">
    <text evidence="1">The sequence shown here is derived from an EMBL/GenBank/DDBJ whole genome shotgun (WGS) entry which is preliminary data.</text>
</comment>
<name>A0ACC3YRL3_COLTU</name>
<sequence>MDTINRTHREEIDCPTAIPVSGLSFQLSLRPSNVPFDEASCLGNAPAMNAASKQFLQVLPHLKYPGFEFSGLAVTQVGKTLASILNMKDGKHEPSSLRSHLDARDAASYVSLKIEAIFATAIGILYANEDMKPNNPIMWQKMYQLTKTYERGRSNYLKNAANPEMPPLRYLEYWRMIKTVDRWMSLSESRGSVSNDLQFRAKTRWMWSYKIHKKRPDSVTLKRMAGMITRSGRGLELVESCD</sequence>
<proteinExistence type="predicted"/>
<protein>
    <submittedName>
        <fullName evidence="1">Uncharacterized protein</fullName>
    </submittedName>
</protein>
<organism evidence="1 2">
    <name type="scientific">Colletotrichum truncatum</name>
    <name type="common">Anthracnose fungus</name>
    <name type="synonym">Colletotrichum capsici</name>
    <dbReference type="NCBI Taxonomy" id="5467"/>
    <lineage>
        <taxon>Eukaryota</taxon>
        <taxon>Fungi</taxon>
        <taxon>Dikarya</taxon>
        <taxon>Ascomycota</taxon>
        <taxon>Pezizomycotina</taxon>
        <taxon>Sordariomycetes</taxon>
        <taxon>Hypocreomycetidae</taxon>
        <taxon>Glomerellales</taxon>
        <taxon>Glomerellaceae</taxon>
        <taxon>Colletotrichum</taxon>
        <taxon>Colletotrichum truncatum species complex</taxon>
    </lineage>
</organism>
<dbReference type="Proteomes" id="UP000805649">
    <property type="component" value="Unassembled WGS sequence"/>
</dbReference>
<evidence type="ECO:0000313" key="2">
    <source>
        <dbReference type="Proteomes" id="UP000805649"/>
    </source>
</evidence>
<evidence type="ECO:0000313" key="1">
    <source>
        <dbReference type="EMBL" id="KAL0934101.1"/>
    </source>
</evidence>
<reference evidence="1 2" key="1">
    <citation type="journal article" date="2020" name="Phytopathology">
        <title>Genome Sequence Resources of Colletotrichum truncatum, C. plurivorum, C. musicola, and C. sojae: Four Species Pathogenic to Soybean (Glycine max).</title>
        <authorList>
            <person name="Rogerio F."/>
            <person name="Boufleur T.R."/>
            <person name="Ciampi-Guillardi M."/>
            <person name="Sukno S.A."/>
            <person name="Thon M.R."/>
            <person name="Massola Junior N.S."/>
            <person name="Baroncelli R."/>
        </authorList>
    </citation>
    <scope>NUCLEOTIDE SEQUENCE [LARGE SCALE GENOMIC DNA]</scope>
    <source>
        <strain evidence="1 2">CMES1059</strain>
    </source>
</reference>
<accession>A0ACC3YRL3</accession>
<gene>
    <name evidence="1" type="ORF">CTRU02_210900</name>
</gene>